<dbReference type="Pfam" id="PF21802">
    <property type="entry name" value="Cas3-like_C"/>
    <property type="match status" value="1"/>
</dbReference>
<evidence type="ECO:0000256" key="7">
    <source>
        <dbReference type="ARBA" id="ARBA00022840"/>
    </source>
</evidence>
<reference evidence="11 12" key="2">
    <citation type="submission" date="2024-01" db="EMBL/GenBank/DDBJ databases">
        <authorList>
            <person name="Xie X."/>
        </authorList>
    </citation>
    <scope>NUCLEOTIDE SEQUENCE [LARGE SCALE GENOMIC DNA]</scope>
    <source>
        <strain evidence="11">SCUT-1</strain>
    </source>
</reference>
<evidence type="ECO:0000256" key="4">
    <source>
        <dbReference type="ARBA" id="ARBA00022741"/>
    </source>
</evidence>
<keyword evidence="6" id="KW-0347">Helicase</keyword>
<feature type="region of interest" description="Disordered" evidence="9">
    <location>
        <begin position="543"/>
        <end position="565"/>
    </location>
</feature>
<dbReference type="InterPro" id="IPR013395">
    <property type="entry name" value="CRISPR-assoc_Cas3_yers"/>
</dbReference>
<protein>
    <submittedName>
        <fullName evidence="11">Type I-F CRISPR-associated helicase Cas3f</fullName>
    </submittedName>
</protein>
<keyword evidence="4" id="KW-0547">Nucleotide-binding</keyword>
<name>A0ABU6D0R4_9GAMM</name>
<dbReference type="RefSeq" id="WP_324695966.1">
    <property type="nucleotide sequence ID" value="NZ_JAYMYJ010000116.1"/>
</dbReference>
<evidence type="ECO:0000256" key="5">
    <source>
        <dbReference type="ARBA" id="ARBA00022801"/>
    </source>
</evidence>
<accession>A0ABU6D0R4</accession>
<dbReference type="Pfam" id="PF22590">
    <property type="entry name" value="Cas3-like_C_2"/>
    <property type="match status" value="1"/>
</dbReference>
<evidence type="ECO:0000256" key="8">
    <source>
        <dbReference type="ARBA" id="ARBA00023118"/>
    </source>
</evidence>
<keyword evidence="3" id="KW-0479">Metal-binding</keyword>
<dbReference type="InterPro" id="IPR048824">
    <property type="entry name" value="Cas3-like_C"/>
</dbReference>
<proteinExistence type="inferred from homology"/>
<dbReference type="Pfam" id="PF21384">
    <property type="entry name" value="Cas3_I-F_Cas2"/>
    <property type="match status" value="1"/>
</dbReference>
<evidence type="ECO:0000259" key="10">
    <source>
        <dbReference type="PROSITE" id="PS51643"/>
    </source>
</evidence>
<evidence type="ECO:0000313" key="11">
    <source>
        <dbReference type="EMBL" id="MEB4591964.1"/>
    </source>
</evidence>
<dbReference type="InterPro" id="IPR027417">
    <property type="entry name" value="P-loop_NTPase"/>
</dbReference>
<dbReference type="EMBL" id="JAYMYJ010000116">
    <property type="protein sequence ID" value="MEB4591964.1"/>
    <property type="molecule type" value="Genomic_DNA"/>
</dbReference>
<evidence type="ECO:0000256" key="9">
    <source>
        <dbReference type="SAM" id="MobiDB-lite"/>
    </source>
</evidence>
<dbReference type="SUPFAM" id="SSF52540">
    <property type="entry name" value="P-loop containing nucleoside triphosphate hydrolases"/>
    <property type="match status" value="1"/>
</dbReference>
<dbReference type="InterPro" id="IPR038257">
    <property type="entry name" value="CRISPR-assoc_Cas3_HD_sf"/>
</dbReference>
<dbReference type="InterPro" id="IPR054712">
    <property type="entry name" value="Cas3-like_dom"/>
</dbReference>
<evidence type="ECO:0000256" key="2">
    <source>
        <dbReference type="ARBA" id="ARBA00009046"/>
    </source>
</evidence>
<keyword evidence="7" id="KW-0067">ATP-binding</keyword>
<dbReference type="Gene3D" id="1.10.3210.30">
    <property type="match status" value="1"/>
</dbReference>
<reference evidence="12" key="1">
    <citation type="submission" date="2023-07" db="EMBL/GenBank/DDBJ databases">
        <title>The carbon used by Thiothrix.</title>
        <authorList>
            <person name="Chen L."/>
        </authorList>
    </citation>
    <scope>NUCLEOTIDE SEQUENCE [LARGE SCALE GENOMIC DNA]</scope>
</reference>
<keyword evidence="12" id="KW-1185">Reference proteome</keyword>
<evidence type="ECO:0000256" key="1">
    <source>
        <dbReference type="ARBA" id="ARBA00006847"/>
    </source>
</evidence>
<sequence>MNILLISQCSKNALTETRRILDQFAERRGDRTWQTAITQQGLETLHRLLRKTARKNTAVACHWIRGKDHSELIWVVGDMRQFNARGATPTNMTQRNVLRTGDENDWHSAEDIRLLACLAALFHDFGKANEAFQKKLASTMPVVDPFRHEWVSLRLFEAFVGAGGKDDRDWLERLAKLDGSETQSLVGKVVRDGLDKSYSPFRALTLPLARVIGWLIVSHHRLPTPVTNDDFNRVLNAEALDKLPGGVVHGWCGSHPNSTNGQAQAACWRFNRGLPFDSQHWRQHVANTASAILKRPKLLAEQALDVLSSPYVLHFSRLALMLADHYYSAQPSHIRYGDPVRRGSKVLYANSIRVEGEKPQLKQRLDEHLIGVEVNAGRLVRTLPRLDQSLPHIARHRGFRERAKAPYAWQNTAFDLAESLRERSAQQGFFGINLASTGCGKTFANARILYGLANPQLGARFTVALGLRTLTLQTGDAYRERLHLGPEDLAVLVGGAATKALHAYYQAQTRASIDAGSESSQELLAGYNHVRYEGSLEDGPLKEWLYPDRKQPGNTQEQKHQRRRREAGALLDAPVLVCTIDHLMPATESTRGGHQILPMLRLMTSDLVLDEPDEFDMGDLPALARLVHWAALLGSRILLSSATLPPALVQGLFLAYCAGREEFQHHRGRPSEALAVCCGWFDEFGVQNSEHGKEADGATFLAAHTAFIDRRIARLSAAKEIRRRAAIIDVPIVPTKANDRSSIQTHICRQLADILRDQALKQHHRHHSLDPATGKRVSFGLIRMANIDPLFDVAQGLFALGAPEGCRIHLCAYHARHPLLVRAEIEKELDAVLKRHKPEAVFAWPGLRARLDANPEEDHIFLVLATAVAEVGRDHDYDWAIVEPSSMRSIIQLAGRVKRHRRFDCPIDQPNILLLDRNVKGIKHPGNTPAFRWPGFECPEFPLKDHSLTKLLTKEQWQIIDARPRIRPRDNLDCQGNLVDLEHARLADLMLGAKAGEMQQQVPVKWWWSTRAHISGVLQARTRFRDDPQGHQSYYFRPDEDCTETEFYWLEKTGKETPVEGNLLQRIRDADLFTGRRIDPWSAPDYLTTLPILAEAQGLEPVDCARQFGRVDLPGEEASKRWRYHPALGFSRA</sequence>
<comment type="similarity">
    <text evidence="2">In the central section; belongs to the CRISPR-associated helicase Cas3 family.</text>
</comment>
<dbReference type="NCBIfam" id="TIGR02562">
    <property type="entry name" value="cas3_yersinia"/>
    <property type="match status" value="1"/>
</dbReference>
<keyword evidence="5" id="KW-0378">Hydrolase</keyword>
<dbReference type="InterPro" id="IPR048823">
    <property type="entry name" value="Cas3_I-F_Cas2"/>
</dbReference>
<organism evidence="11 12">
    <name type="scientific">Candidatus Thiothrix phosphatis</name>
    <dbReference type="NCBI Taxonomy" id="3112415"/>
    <lineage>
        <taxon>Bacteria</taxon>
        <taxon>Pseudomonadati</taxon>
        <taxon>Pseudomonadota</taxon>
        <taxon>Gammaproteobacteria</taxon>
        <taxon>Thiotrichales</taxon>
        <taxon>Thiotrichaceae</taxon>
        <taxon>Thiothrix</taxon>
    </lineage>
</organism>
<feature type="domain" description="HD Cas3-type" evidence="10">
    <location>
        <begin position="102"/>
        <end position="326"/>
    </location>
</feature>
<dbReference type="PROSITE" id="PS51643">
    <property type="entry name" value="HD_CAS3"/>
    <property type="match status" value="1"/>
</dbReference>
<evidence type="ECO:0000256" key="3">
    <source>
        <dbReference type="ARBA" id="ARBA00022723"/>
    </source>
</evidence>
<comment type="similarity">
    <text evidence="1">In the N-terminal section; belongs to the CRISPR-associated nuclease Cas3-HD family.</text>
</comment>
<evidence type="ECO:0000256" key="6">
    <source>
        <dbReference type="ARBA" id="ARBA00022806"/>
    </source>
</evidence>
<evidence type="ECO:0000313" key="12">
    <source>
        <dbReference type="Proteomes" id="UP001308005"/>
    </source>
</evidence>
<gene>
    <name evidence="11" type="primary">cas3f</name>
    <name evidence="11" type="ORF">VSS37_13305</name>
</gene>
<dbReference type="InterPro" id="IPR006483">
    <property type="entry name" value="CRISPR-assoc_Cas3_HD"/>
</dbReference>
<keyword evidence="8" id="KW-0051">Antiviral defense</keyword>
<comment type="caution">
    <text evidence="11">The sequence shown here is derived from an EMBL/GenBank/DDBJ whole genome shotgun (WGS) entry which is preliminary data.</text>
</comment>
<dbReference type="Proteomes" id="UP001308005">
    <property type="component" value="Unassembled WGS sequence"/>
</dbReference>